<reference evidence="1" key="1">
    <citation type="submission" date="2021-01" db="EMBL/GenBank/DDBJ databases">
        <authorList>
            <person name="Eckstrom K.M.E."/>
        </authorList>
    </citation>
    <scope>NUCLEOTIDE SEQUENCE</scope>
    <source>
        <strain evidence="1">UVCC 0001</strain>
    </source>
</reference>
<dbReference type="SUPFAM" id="SSF56112">
    <property type="entry name" value="Protein kinase-like (PK-like)"/>
    <property type="match status" value="1"/>
</dbReference>
<protein>
    <recommendedName>
        <fullName evidence="3">Protein kinase domain-containing protein</fullName>
    </recommendedName>
</protein>
<evidence type="ECO:0000313" key="2">
    <source>
        <dbReference type="Proteomes" id="UP001255856"/>
    </source>
</evidence>
<dbReference type="InterPro" id="IPR011009">
    <property type="entry name" value="Kinase-like_dom_sf"/>
</dbReference>
<comment type="caution">
    <text evidence="1">The sequence shown here is derived from an EMBL/GenBank/DDBJ whole genome shotgun (WGS) entry which is preliminary data.</text>
</comment>
<dbReference type="Proteomes" id="UP001255856">
    <property type="component" value="Unassembled WGS sequence"/>
</dbReference>
<dbReference type="Gene3D" id="1.10.510.10">
    <property type="entry name" value="Transferase(Phosphotransferase) domain 1"/>
    <property type="match status" value="1"/>
</dbReference>
<evidence type="ECO:0008006" key="3">
    <source>
        <dbReference type="Google" id="ProtNLM"/>
    </source>
</evidence>
<evidence type="ECO:0000313" key="1">
    <source>
        <dbReference type="EMBL" id="KAK2076042.1"/>
    </source>
</evidence>
<accession>A0AAD9IGW9</accession>
<organism evidence="1 2">
    <name type="scientific">Prototheca wickerhamii</name>
    <dbReference type="NCBI Taxonomy" id="3111"/>
    <lineage>
        <taxon>Eukaryota</taxon>
        <taxon>Viridiplantae</taxon>
        <taxon>Chlorophyta</taxon>
        <taxon>core chlorophytes</taxon>
        <taxon>Trebouxiophyceae</taxon>
        <taxon>Chlorellales</taxon>
        <taxon>Chlorellaceae</taxon>
        <taxon>Prototheca</taxon>
    </lineage>
</organism>
<proteinExistence type="predicted"/>
<gene>
    <name evidence="1" type="ORF">QBZ16_001378</name>
</gene>
<name>A0AAD9IGW9_PROWI</name>
<sequence>MMASGAAPSSSEEMIPLQRLLLSAEASRLSFLDVKHIIGKIACELDFLHGLRVLHRHVSVSTVTVPRAGRGKLWASRLSPHAANVLCERGASAHCGVESRGMEPYLAPELAVLPAHRAGGRARARRRRCRTRPPATCGAWAWCCLCC</sequence>
<keyword evidence="2" id="KW-1185">Reference proteome</keyword>
<dbReference type="AlphaFoldDB" id="A0AAD9IGW9"/>
<dbReference type="EMBL" id="JASFZW010000012">
    <property type="protein sequence ID" value="KAK2076042.1"/>
    <property type="molecule type" value="Genomic_DNA"/>
</dbReference>